<evidence type="ECO:0000256" key="9">
    <source>
        <dbReference type="ARBA" id="ARBA00023237"/>
    </source>
</evidence>
<keyword evidence="3 10" id="KW-1134">Transmembrane beta strand</keyword>
<keyword evidence="9 10" id="KW-0998">Cell outer membrane</keyword>
<dbReference type="EMBL" id="JAPDPI010000001">
    <property type="protein sequence ID" value="MCW3804014.1"/>
    <property type="molecule type" value="Genomic_DNA"/>
</dbReference>
<dbReference type="InterPro" id="IPR023997">
    <property type="entry name" value="TonB-dep_OMP_SusC/RagA_CS"/>
</dbReference>
<feature type="signal peptide" evidence="13">
    <location>
        <begin position="1"/>
        <end position="20"/>
    </location>
</feature>
<keyword evidence="6 11" id="KW-0798">TonB box</keyword>
<dbReference type="GO" id="GO:0015344">
    <property type="term" value="F:siderophore uptake transmembrane transporter activity"/>
    <property type="evidence" value="ECO:0007669"/>
    <property type="project" value="TreeGrafter"/>
</dbReference>
<evidence type="ECO:0000256" key="10">
    <source>
        <dbReference type="PROSITE-ProRule" id="PRU01360"/>
    </source>
</evidence>
<evidence type="ECO:0000256" key="3">
    <source>
        <dbReference type="ARBA" id="ARBA00022452"/>
    </source>
</evidence>
<evidence type="ECO:0000256" key="6">
    <source>
        <dbReference type="ARBA" id="ARBA00023077"/>
    </source>
</evidence>
<dbReference type="NCBIfam" id="TIGR04056">
    <property type="entry name" value="OMP_RagA_SusC"/>
    <property type="match status" value="1"/>
</dbReference>
<protein>
    <submittedName>
        <fullName evidence="16">SusC/RagA family TonB-linked outer membrane protein</fullName>
    </submittedName>
</protein>
<evidence type="ECO:0000256" key="4">
    <source>
        <dbReference type="ARBA" id="ARBA00022692"/>
    </source>
</evidence>
<dbReference type="InterPro" id="IPR036942">
    <property type="entry name" value="Beta-barrel_TonB_sf"/>
</dbReference>
<feature type="domain" description="TonB-dependent receptor-like beta-barrel" evidence="14">
    <location>
        <begin position="410"/>
        <end position="888"/>
    </location>
</feature>
<gene>
    <name evidence="16" type="ORF">OM074_00165</name>
</gene>
<dbReference type="SUPFAM" id="SSF49464">
    <property type="entry name" value="Carboxypeptidase regulatory domain-like"/>
    <property type="match status" value="1"/>
</dbReference>
<evidence type="ECO:0000256" key="12">
    <source>
        <dbReference type="SAM" id="MobiDB-lite"/>
    </source>
</evidence>
<name>A0AAE3MAH4_9BACT</name>
<accession>A0AAE3MAH4</accession>
<keyword evidence="17" id="KW-1185">Reference proteome</keyword>
<dbReference type="Gene3D" id="2.60.40.1120">
    <property type="entry name" value="Carboxypeptidase-like, regulatory domain"/>
    <property type="match status" value="1"/>
</dbReference>
<comment type="caution">
    <text evidence="16">The sequence shown here is derived from an EMBL/GenBank/DDBJ whole genome shotgun (WGS) entry which is preliminary data.</text>
</comment>
<dbReference type="GO" id="GO:0044718">
    <property type="term" value="P:siderophore transmembrane transport"/>
    <property type="evidence" value="ECO:0007669"/>
    <property type="project" value="TreeGrafter"/>
</dbReference>
<dbReference type="InterPro" id="IPR000531">
    <property type="entry name" value="Beta-barrel_TonB"/>
</dbReference>
<feature type="chain" id="PRO_5041908118" evidence="13">
    <location>
        <begin position="21"/>
        <end position="1024"/>
    </location>
</feature>
<dbReference type="Pfam" id="PF13715">
    <property type="entry name" value="CarbopepD_reg_2"/>
    <property type="match status" value="1"/>
</dbReference>
<evidence type="ECO:0000256" key="13">
    <source>
        <dbReference type="SAM" id="SignalP"/>
    </source>
</evidence>
<evidence type="ECO:0000313" key="17">
    <source>
        <dbReference type="Proteomes" id="UP001207408"/>
    </source>
</evidence>
<evidence type="ECO:0000256" key="7">
    <source>
        <dbReference type="ARBA" id="ARBA00023136"/>
    </source>
</evidence>
<dbReference type="NCBIfam" id="TIGR04057">
    <property type="entry name" value="SusC_RagA_signa"/>
    <property type="match status" value="1"/>
</dbReference>
<keyword evidence="7 10" id="KW-0472">Membrane</keyword>
<dbReference type="InterPro" id="IPR037066">
    <property type="entry name" value="Plug_dom_sf"/>
</dbReference>
<proteinExistence type="inferred from homology"/>
<dbReference type="InterPro" id="IPR039426">
    <property type="entry name" value="TonB-dep_rcpt-like"/>
</dbReference>
<evidence type="ECO:0000256" key="8">
    <source>
        <dbReference type="ARBA" id="ARBA00023170"/>
    </source>
</evidence>
<dbReference type="Pfam" id="PF07715">
    <property type="entry name" value="Plug"/>
    <property type="match status" value="1"/>
</dbReference>
<keyword evidence="2 10" id="KW-0813">Transport</keyword>
<dbReference type="Gene3D" id="2.40.170.20">
    <property type="entry name" value="TonB-dependent receptor, beta-barrel domain"/>
    <property type="match status" value="1"/>
</dbReference>
<dbReference type="GO" id="GO:0009279">
    <property type="term" value="C:cell outer membrane"/>
    <property type="evidence" value="ECO:0007669"/>
    <property type="project" value="UniProtKB-SubCell"/>
</dbReference>
<evidence type="ECO:0000259" key="15">
    <source>
        <dbReference type="Pfam" id="PF07715"/>
    </source>
</evidence>
<evidence type="ECO:0000313" key="16">
    <source>
        <dbReference type="EMBL" id="MCW3804014.1"/>
    </source>
</evidence>
<dbReference type="SUPFAM" id="SSF56935">
    <property type="entry name" value="Porins"/>
    <property type="match status" value="1"/>
</dbReference>
<evidence type="ECO:0000256" key="2">
    <source>
        <dbReference type="ARBA" id="ARBA00022448"/>
    </source>
</evidence>
<keyword evidence="8" id="KW-0675">Receptor</keyword>
<evidence type="ECO:0000256" key="5">
    <source>
        <dbReference type="ARBA" id="ARBA00022729"/>
    </source>
</evidence>
<feature type="region of interest" description="Disordered" evidence="12">
    <location>
        <begin position="561"/>
        <end position="589"/>
    </location>
</feature>
<organism evidence="16 17">
    <name type="scientific">Plebeiibacterium marinum</name>
    <dbReference type="NCBI Taxonomy" id="2992111"/>
    <lineage>
        <taxon>Bacteria</taxon>
        <taxon>Pseudomonadati</taxon>
        <taxon>Bacteroidota</taxon>
        <taxon>Bacteroidia</taxon>
        <taxon>Marinilabiliales</taxon>
        <taxon>Marinilabiliaceae</taxon>
        <taxon>Plebeiibacterium</taxon>
    </lineage>
</organism>
<feature type="compositionally biased region" description="Acidic residues" evidence="12">
    <location>
        <begin position="568"/>
        <end position="579"/>
    </location>
</feature>
<dbReference type="InterPro" id="IPR012910">
    <property type="entry name" value="Plug_dom"/>
</dbReference>
<dbReference type="PANTHER" id="PTHR30069">
    <property type="entry name" value="TONB-DEPENDENT OUTER MEMBRANE RECEPTOR"/>
    <property type="match status" value="1"/>
</dbReference>
<keyword evidence="4 10" id="KW-0812">Transmembrane</keyword>
<dbReference type="Gene3D" id="2.170.130.10">
    <property type="entry name" value="TonB-dependent receptor, plug domain"/>
    <property type="match status" value="1"/>
</dbReference>
<evidence type="ECO:0000259" key="14">
    <source>
        <dbReference type="Pfam" id="PF00593"/>
    </source>
</evidence>
<keyword evidence="5 13" id="KW-0732">Signal</keyword>
<dbReference type="Pfam" id="PF00593">
    <property type="entry name" value="TonB_dep_Rec_b-barrel"/>
    <property type="match status" value="1"/>
</dbReference>
<dbReference type="PROSITE" id="PS52016">
    <property type="entry name" value="TONB_DEPENDENT_REC_3"/>
    <property type="match status" value="1"/>
</dbReference>
<dbReference type="InterPro" id="IPR023996">
    <property type="entry name" value="TonB-dep_OMP_SusC/RagA"/>
</dbReference>
<sequence length="1024" mass="113829">MKIFISILFTALLLASNLMAQEGRIIKGRILDSSDNTPLPGANVVILPSYKGTISDMNGEFVLVIKNPEAQKHELMATFIGFNTVKVPITSENYYEIKLKSSVNELQQVIVTSSYGTKKLKEDVVGSITNIQAKDIQVEQAFESVDKMLEGQIAGVNIEVGTSPLDPVKIDIRGQGTLTPTSNAVLTTSSQPLIIVDGVILTEQKGIDNTMFDGSGTYSEDYQNPIANIAPEDIASINVLKDAAAVSIYGADGANGVILIETKKGKTGKVSFQASTQHGVSEAVNRIKYLSGEQYTEVRNAYLSNTGADPIAYNGIDTDWYDLLNRNGSFHKYYVSASGGSDHLTFRIGVNYLKNNEPQDGNYSNQYRISSAFNYKNNKLRVGLSFNPSITEKINPNIYYSYAFAPNLPAYNQDGSFAPVGVTGMANPLAALEQNRNKTHTKGILSNLNAEFDITPHWKAQTSFGLDYTDKEQDRYYSGENESGQLNGTFDLNGITYPKWGRRLINYRESLGWNWTGTTSFTKQLTEFHYFDLTVGMELREETIDVARHMGTGFINPNTVNPVSAALQDDDPDTAEDDTYSNQSYNSDKDSKSRVSFLAQFNYNFKKKYFLLANFRRDESSVFGDDSDVAYNGGVGIGWVISKENMLKDISWIDFLKLKASLGSTGNSRIGSYRSKGLYSFNEDPEGYNQLPYANPGTAPNSKLSWETNIKYNLGIDFNFLSRFTLTAEYFYDDIKDMISNRDVPSGTGFTSVQINGTNMVNKGVEIALTARVIDTNPFKWNLNFNIATLTNEITSVKNFGDDFSAASRATAIKQGYSTSTIWGVNWVGIDPATGRDLVLKNGQIMDARTYYENYETSEAEPIGNTQSDFYGGFGSTFSYKNKLRLSIRGSYKYGADKMVNRDLISNYRITTNRNLSVNAYDYWRGPGDIATQQAPTNNEQILFNSSKYLYDTSHIKISNVSLSYNVPVQNFNIGFKSLSVNCNVTNPAVFYKVKSPKGKNGIKEFMYTYPQARTWTLGLKASF</sequence>
<reference evidence="16" key="1">
    <citation type="submission" date="2022-10" db="EMBL/GenBank/DDBJ databases">
        <authorList>
            <person name="Yu W.X."/>
        </authorList>
    </citation>
    <scope>NUCLEOTIDE SEQUENCE</scope>
    <source>
        <strain evidence="16">D04</strain>
    </source>
</reference>
<evidence type="ECO:0000256" key="11">
    <source>
        <dbReference type="RuleBase" id="RU003357"/>
    </source>
</evidence>
<dbReference type="Proteomes" id="UP001207408">
    <property type="component" value="Unassembled WGS sequence"/>
</dbReference>
<dbReference type="AlphaFoldDB" id="A0AAE3MAH4"/>
<dbReference type="RefSeq" id="WP_301197238.1">
    <property type="nucleotide sequence ID" value="NZ_JAPDPI010000001.1"/>
</dbReference>
<dbReference type="InterPro" id="IPR008969">
    <property type="entry name" value="CarboxyPept-like_regulatory"/>
</dbReference>
<comment type="subcellular location">
    <subcellularLocation>
        <location evidence="1 10">Cell outer membrane</location>
        <topology evidence="1 10">Multi-pass membrane protein</topology>
    </subcellularLocation>
</comment>
<evidence type="ECO:0000256" key="1">
    <source>
        <dbReference type="ARBA" id="ARBA00004571"/>
    </source>
</evidence>
<comment type="similarity">
    <text evidence="10 11">Belongs to the TonB-dependent receptor family.</text>
</comment>
<dbReference type="PANTHER" id="PTHR30069:SF29">
    <property type="entry name" value="HEMOGLOBIN AND HEMOGLOBIN-HAPTOGLOBIN-BINDING PROTEIN 1-RELATED"/>
    <property type="match status" value="1"/>
</dbReference>
<feature type="domain" description="TonB-dependent receptor plug" evidence="15">
    <location>
        <begin position="121"/>
        <end position="257"/>
    </location>
</feature>